<dbReference type="PANTHER" id="PTHR31042:SF70">
    <property type="entry name" value="OS01G0695200 PROTEIN"/>
    <property type="match status" value="1"/>
</dbReference>
<dbReference type="Proteomes" id="UP000585474">
    <property type="component" value="Unassembled WGS sequence"/>
</dbReference>
<dbReference type="OrthoDB" id="191334at2759"/>
<dbReference type="InterPro" id="IPR044174">
    <property type="entry name" value="BC10-like"/>
</dbReference>
<evidence type="ECO:0000256" key="2">
    <source>
        <dbReference type="ARBA" id="ARBA00022676"/>
    </source>
</evidence>
<dbReference type="InterPro" id="IPR003406">
    <property type="entry name" value="Glyco_trans_14"/>
</dbReference>
<evidence type="ECO:0000256" key="3">
    <source>
        <dbReference type="ARBA" id="ARBA00022679"/>
    </source>
</evidence>
<sequence length="165" mass="18641">MTKKTSLPSISTRHVFRFGLKLAISLSISLCVFALLRIQYDSQSELYSSSSVHRRSRVSSIGFEGPPKIAFLFLARRDLPIDFLWGSFFEVGWGEASMIQAERLLLEAALEDPANQRFVLLSDSFLDKKEGRYNPKMSPVIPKKQVAERVTVDFSGSEPCRSCCR</sequence>
<dbReference type="AlphaFoldDB" id="A0A7J0G6B7"/>
<keyword evidence="6" id="KW-0812">Transmembrane</keyword>
<keyword evidence="6" id="KW-1133">Transmembrane helix</keyword>
<comment type="caution">
    <text evidence="7">The sequence shown here is derived from an EMBL/GenBank/DDBJ whole genome shotgun (WGS) entry which is preliminary data.</text>
</comment>
<feature type="transmembrane region" description="Helical" evidence="6">
    <location>
        <begin position="20"/>
        <end position="40"/>
    </location>
</feature>
<gene>
    <name evidence="7" type="ORF">Acr_18g0005140</name>
</gene>
<evidence type="ECO:0000313" key="8">
    <source>
        <dbReference type="Proteomes" id="UP000585474"/>
    </source>
</evidence>
<dbReference type="PANTHER" id="PTHR31042">
    <property type="entry name" value="CORE-2/I-BRANCHING BETA-1,6-N-ACETYLGLUCOSAMINYLTRANSFERASE FAMILY PROTEIN-RELATED"/>
    <property type="match status" value="1"/>
</dbReference>
<keyword evidence="3 7" id="KW-0808">Transferase</keyword>
<dbReference type="EMBL" id="BJWL01000018">
    <property type="protein sequence ID" value="GFZ06344.1"/>
    <property type="molecule type" value="Genomic_DNA"/>
</dbReference>
<dbReference type="GO" id="GO:0016020">
    <property type="term" value="C:membrane"/>
    <property type="evidence" value="ECO:0007669"/>
    <property type="project" value="UniProtKB-SubCell"/>
</dbReference>
<protein>
    <submittedName>
        <fullName evidence="7">Core-2/I-branching beta-1,6-N-acetylglucosaminyltransferase family protein</fullName>
    </submittedName>
</protein>
<keyword evidence="4 6" id="KW-0472">Membrane</keyword>
<reference evidence="7 8" key="1">
    <citation type="submission" date="2019-07" db="EMBL/GenBank/DDBJ databases">
        <title>De Novo Assembly of kiwifruit Actinidia rufa.</title>
        <authorList>
            <person name="Sugita-Konishi S."/>
            <person name="Sato K."/>
            <person name="Mori E."/>
            <person name="Abe Y."/>
            <person name="Kisaki G."/>
            <person name="Hamano K."/>
            <person name="Suezawa K."/>
            <person name="Otani M."/>
            <person name="Fukuda T."/>
            <person name="Manabe T."/>
            <person name="Gomi K."/>
            <person name="Tabuchi M."/>
            <person name="Akimitsu K."/>
            <person name="Kataoka I."/>
        </authorList>
    </citation>
    <scope>NUCLEOTIDE SEQUENCE [LARGE SCALE GENOMIC DNA]</scope>
    <source>
        <strain evidence="8">cv. Fuchu</strain>
    </source>
</reference>
<keyword evidence="2 7" id="KW-0328">Glycosyltransferase</keyword>
<evidence type="ECO:0000256" key="6">
    <source>
        <dbReference type="SAM" id="Phobius"/>
    </source>
</evidence>
<proteinExistence type="predicted"/>
<evidence type="ECO:0000313" key="7">
    <source>
        <dbReference type="EMBL" id="GFZ06344.1"/>
    </source>
</evidence>
<organism evidence="7 8">
    <name type="scientific">Actinidia rufa</name>
    <dbReference type="NCBI Taxonomy" id="165716"/>
    <lineage>
        <taxon>Eukaryota</taxon>
        <taxon>Viridiplantae</taxon>
        <taxon>Streptophyta</taxon>
        <taxon>Embryophyta</taxon>
        <taxon>Tracheophyta</taxon>
        <taxon>Spermatophyta</taxon>
        <taxon>Magnoliopsida</taxon>
        <taxon>eudicotyledons</taxon>
        <taxon>Gunneridae</taxon>
        <taxon>Pentapetalae</taxon>
        <taxon>asterids</taxon>
        <taxon>Ericales</taxon>
        <taxon>Actinidiaceae</taxon>
        <taxon>Actinidia</taxon>
    </lineage>
</organism>
<evidence type="ECO:0000256" key="1">
    <source>
        <dbReference type="ARBA" id="ARBA00004606"/>
    </source>
</evidence>
<dbReference type="GO" id="GO:0016757">
    <property type="term" value="F:glycosyltransferase activity"/>
    <property type="evidence" value="ECO:0007669"/>
    <property type="project" value="UniProtKB-KW"/>
</dbReference>
<comment type="subcellular location">
    <subcellularLocation>
        <location evidence="1">Membrane</location>
        <topology evidence="1">Single-pass type II membrane protein</topology>
    </subcellularLocation>
</comment>
<keyword evidence="5" id="KW-0325">Glycoprotein</keyword>
<evidence type="ECO:0000256" key="5">
    <source>
        <dbReference type="ARBA" id="ARBA00023180"/>
    </source>
</evidence>
<accession>A0A7J0G6B7</accession>
<dbReference type="Pfam" id="PF02485">
    <property type="entry name" value="Branch"/>
    <property type="match status" value="1"/>
</dbReference>
<name>A0A7J0G6B7_9ERIC</name>
<evidence type="ECO:0000256" key="4">
    <source>
        <dbReference type="ARBA" id="ARBA00023136"/>
    </source>
</evidence>
<keyword evidence="8" id="KW-1185">Reference proteome</keyword>